<dbReference type="SMART" id="SM00387">
    <property type="entry name" value="HATPase_c"/>
    <property type="match status" value="1"/>
</dbReference>
<dbReference type="SUPFAM" id="SSF55874">
    <property type="entry name" value="ATPase domain of HSP90 chaperone/DNA topoisomerase II/histidine kinase"/>
    <property type="match status" value="1"/>
</dbReference>
<gene>
    <name evidence="9" type="ORF">WKR92_03620</name>
</gene>
<organism evidence="9 10">
    <name type="scientific">Albibacterium profundi</name>
    <dbReference type="NCBI Taxonomy" id="3134906"/>
    <lineage>
        <taxon>Bacteria</taxon>
        <taxon>Pseudomonadati</taxon>
        <taxon>Bacteroidota</taxon>
        <taxon>Sphingobacteriia</taxon>
        <taxon>Sphingobacteriales</taxon>
        <taxon>Sphingobacteriaceae</taxon>
        <taxon>Albibacterium</taxon>
    </lineage>
</organism>
<dbReference type="PANTHER" id="PTHR24421:SF59">
    <property type="entry name" value="OXYGEN SENSOR HISTIDINE KINASE NREB"/>
    <property type="match status" value="1"/>
</dbReference>
<accession>A0ABV5CBI5</accession>
<keyword evidence="10" id="KW-1185">Reference proteome</keyword>
<dbReference type="InterPro" id="IPR050482">
    <property type="entry name" value="Sensor_HK_TwoCompSys"/>
</dbReference>
<dbReference type="SUPFAM" id="SSF48452">
    <property type="entry name" value="TPR-like"/>
    <property type="match status" value="2"/>
</dbReference>
<dbReference type="PANTHER" id="PTHR24421">
    <property type="entry name" value="NITRATE/NITRITE SENSOR PROTEIN NARX-RELATED"/>
    <property type="match status" value="1"/>
</dbReference>
<dbReference type="InterPro" id="IPR005467">
    <property type="entry name" value="His_kinase_dom"/>
</dbReference>
<keyword evidence="1" id="KW-0808">Transferase</keyword>
<evidence type="ECO:0000256" key="3">
    <source>
        <dbReference type="ARBA" id="ARBA00023012"/>
    </source>
</evidence>
<dbReference type="Pfam" id="PF13424">
    <property type="entry name" value="TPR_12"/>
    <property type="match status" value="2"/>
</dbReference>
<feature type="domain" description="Histidine kinase" evidence="8">
    <location>
        <begin position="562"/>
        <end position="643"/>
    </location>
</feature>
<evidence type="ECO:0000256" key="1">
    <source>
        <dbReference type="ARBA" id="ARBA00022679"/>
    </source>
</evidence>
<dbReference type="InterPro" id="IPR011990">
    <property type="entry name" value="TPR-like_helical_dom_sf"/>
</dbReference>
<dbReference type="SMART" id="SM00028">
    <property type="entry name" value="TPR"/>
    <property type="match status" value="5"/>
</dbReference>
<keyword evidence="7" id="KW-0732">Signal</keyword>
<dbReference type="Proteomes" id="UP001580928">
    <property type="component" value="Unassembled WGS sequence"/>
</dbReference>
<proteinExistence type="predicted"/>
<keyword evidence="6" id="KW-1133">Transmembrane helix</keyword>
<feature type="chain" id="PRO_5046436985" evidence="7">
    <location>
        <begin position="30"/>
        <end position="643"/>
    </location>
</feature>
<dbReference type="InterPro" id="IPR019734">
    <property type="entry name" value="TPR_rpt"/>
</dbReference>
<keyword evidence="6" id="KW-0472">Membrane</keyword>
<sequence length="643" mass="73236">MKTTYLTRSKSVFAAIYLSLLSLCMVTYAQNVDSLEKILESEDLKPSDLIVIYDDLSWGYMDSDARKSTFYSYKGLDLAEKMENDPMIATFYRNLGVAYYMVNSYDTAASYLDTGLEIANAVENEKLQARIYVALGNLYNQTSDYTKALDYYMKSLRMFESAGEEERLAAILHNIGALYQRIRNTDEAVYYFTESMRIAEKIGDRESIAHTLMAMTNIYMDSDYAKAIELAKEAAAIFKEHDNLYGETMSILTIAQSHYFAENYNDAMVYAERGMKMANESNFPKLTAEANGVLSNIYYYLRNFKDSEYYALSALEIDSTDLNLTGNMIVNALRANIFLAKPEMAISYLDKYREWIDLYANDAFQQSLSEMKVKYETEKKQLQINSLEKERRLTIGLGVSLAILLLVLLAYFIIRHRLAVAKRKVAEQHVGQLEKEKQLATMQAILDGETAERSRLAKDLHDGLGSMLSVVKLNLPDLNEHGVLASEDRKRFHSALGMLDQSISELRRVAHHMMPESLVRYGLKVSLSDFCDAIPIAEFHYYGNEERLDNKLEVLIYRCAHELVNNALKHAEATQINVQLVQEVDRVSLVVQDNGNGFDYIKQKEGMGLDNIRQRVEAHRGEMNIYSSAGKGTEVNIELAFDT</sequence>
<evidence type="ECO:0000256" key="5">
    <source>
        <dbReference type="SAM" id="Coils"/>
    </source>
</evidence>
<dbReference type="PROSITE" id="PS50293">
    <property type="entry name" value="TPR_REGION"/>
    <property type="match status" value="1"/>
</dbReference>
<dbReference type="RefSeq" id="WP_375556471.1">
    <property type="nucleotide sequence ID" value="NZ_JBBVGT010000002.1"/>
</dbReference>
<evidence type="ECO:0000256" key="6">
    <source>
        <dbReference type="SAM" id="Phobius"/>
    </source>
</evidence>
<evidence type="ECO:0000259" key="8">
    <source>
        <dbReference type="PROSITE" id="PS50109"/>
    </source>
</evidence>
<evidence type="ECO:0000313" key="10">
    <source>
        <dbReference type="Proteomes" id="UP001580928"/>
    </source>
</evidence>
<reference evidence="9 10" key="1">
    <citation type="submission" date="2024-04" db="EMBL/GenBank/DDBJ databases">
        <title>Albibacterium profundi sp. nov., isolated from sediment of the Challenger Deep of Mariana Trench.</title>
        <authorList>
            <person name="Wang Y."/>
        </authorList>
    </citation>
    <scope>NUCLEOTIDE SEQUENCE [LARGE SCALE GENOMIC DNA]</scope>
    <source>
        <strain evidence="9 10">RHL897</strain>
    </source>
</reference>
<name>A0ABV5CBI5_9SPHI</name>
<dbReference type="Pfam" id="PF07730">
    <property type="entry name" value="HisKA_3"/>
    <property type="match status" value="1"/>
</dbReference>
<dbReference type="CDD" id="cd16917">
    <property type="entry name" value="HATPase_UhpB-NarQ-NarX-like"/>
    <property type="match status" value="1"/>
</dbReference>
<keyword evidence="4" id="KW-0802">TPR repeat</keyword>
<feature type="signal peptide" evidence="7">
    <location>
        <begin position="1"/>
        <end position="29"/>
    </location>
</feature>
<keyword evidence="6" id="KW-0812">Transmembrane</keyword>
<feature type="transmembrane region" description="Helical" evidence="6">
    <location>
        <begin position="393"/>
        <end position="414"/>
    </location>
</feature>
<feature type="coiled-coil region" evidence="5">
    <location>
        <begin position="365"/>
        <end position="392"/>
    </location>
</feature>
<evidence type="ECO:0000313" key="9">
    <source>
        <dbReference type="EMBL" id="MFB5944912.1"/>
    </source>
</evidence>
<dbReference type="Pfam" id="PF02518">
    <property type="entry name" value="HATPase_c"/>
    <property type="match status" value="1"/>
</dbReference>
<dbReference type="GO" id="GO:0016301">
    <property type="term" value="F:kinase activity"/>
    <property type="evidence" value="ECO:0007669"/>
    <property type="project" value="UniProtKB-KW"/>
</dbReference>
<evidence type="ECO:0000256" key="7">
    <source>
        <dbReference type="SAM" id="SignalP"/>
    </source>
</evidence>
<protein>
    <submittedName>
        <fullName evidence="9">Sensor histidine kinase</fullName>
    </submittedName>
</protein>
<dbReference type="Gene3D" id="1.25.40.10">
    <property type="entry name" value="Tetratricopeptide repeat domain"/>
    <property type="match status" value="2"/>
</dbReference>
<evidence type="ECO:0000256" key="2">
    <source>
        <dbReference type="ARBA" id="ARBA00022777"/>
    </source>
</evidence>
<dbReference type="InterPro" id="IPR011712">
    <property type="entry name" value="Sig_transdc_His_kin_sub3_dim/P"/>
</dbReference>
<feature type="repeat" description="TPR" evidence="4">
    <location>
        <begin position="129"/>
        <end position="162"/>
    </location>
</feature>
<keyword evidence="2 9" id="KW-0418">Kinase</keyword>
<feature type="repeat" description="TPR" evidence="4">
    <location>
        <begin position="169"/>
        <end position="202"/>
    </location>
</feature>
<evidence type="ECO:0000256" key="4">
    <source>
        <dbReference type="PROSITE-ProRule" id="PRU00339"/>
    </source>
</evidence>
<dbReference type="InterPro" id="IPR036890">
    <property type="entry name" value="HATPase_C_sf"/>
</dbReference>
<keyword evidence="5" id="KW-0175">Coiled coil</keyword>
<dbReference type="InterPro" id="IPR003594">
    <property type="entry name" value="HATPase_dom"/>
</dbReference>
<dbReference type="Gene3D" id="1.20.5.1930">
    <property type="match status" value="1"/>
</dbReference>
<dbReference type="PROSITE" id="PS50005">
    <property type="entry name" value="TPR"/>
    <property type="match status" value="2"/>
</dbReference>
<keyword evidence="3" id="KW-0902">Two-component regulatory system</keyword>
<comment type="caution">
    <text evidence="9">The sequence shown here is derived from an EMBL/GenBank/DDBJ whole genome shotgun (WGS) entry which is preliminary data.</text>
</comment>
<dbReference type="EMBL" id="JBBVGT010000002">
    <property type="protein sequence ID" value="MFB5944912.1"/>
    <property type="molecule type" value="Genomic_DNA"/>
</dbReference>
<dbReference type="Gene3D" id="3.30.565.10">
    <property type="entry name" value="Histidine kinase-like ATPase, C-terminal domain"/>
    <property type="match status" value="1"/>
</dbReference>
<dbReference type="PROSITE" id="PS50109">
    <property type="entry name" value="HIS_KIN"/>
    <property type="match status" value="1"/>
</dbReference>